<proteinExistence type="predicted"/>
<keyword evidence="2" id="KW-1185">Reference proteome</keyword>
<dbReference type="RefSeq" id="WP_354553939.1">
    <property type="nucleotide sequence ID" value="NZ_JBEPMB010000001.1"/>
</dbReference>
<gene>
    <name evidence="1" type="ORF">ABID16_000045</name>
</gene>
<protein>
    <submittedName>
        <fullName evidence="1">Uncharacterized protein</fullName>
    </submittedName>
</protein>
<reference evidence="1 2" key="1">
    <citation type="submission" date="2024-06" db="EMBL/GenBank/DDBJ databases">
        <title>Genomic Encyclopedia of Type Strains, Phase IV (KMG-IV): sequencing the most valuable type-strain genomes for metagenomic binning, comparative biology and taxonomic classification.</title>
        <authorList>
            <person name="Goeker M."/>
        </authorList>
    </citation>
    <scope>NUCLEOTIDE SEQUENCE [LARGE SCALE GENOMIC DNA]</scope>
    <source>
        <strain evidence="1 2">DSM 29780</strain>
    </source>
</reference>
<dbReference type="Proteomes" id="UP001549047">
    <property type="component" value="Unassembled WGS sequence"/>
</dbReference>
<dbReference type="EMBL" id="JBEPMB010000001">
    <property type="protein sequence ID" value="MET3611740.1"/>
    <property type="molecule type" value="Genomic_DNA"/>
</dbReference>
<name>A0ABV2ITB9_9HYPH</name>
<comment type="caution">
    <text evidence="1">The sequence shown here is derived from an EMBL/GenBank/DDBJ whole genome shotgun (WGS) entry which is preliminary data.</text>
</comment>
<evidence type="ECO:0000313" key="2">
    <source>
        <dbReference type="Proteomes" id="UP001549047"/>
    </source>
</evidence>
<accession>A0ABV2ITB9</accession>
<sequence length="276" mass="30649">MHPDHKGVHPHSRCHGNVLKLEHRVACRNIIIGSTTGANRRVSPLDHIDRGQSRLTLTLDGGSHFIRRDRADPVRLADLGQPLPITADDRVDRIELRAQLIKLAAIGLDIRPSIRNDRTAGHDTFSSRFPRDIEAINVRDKRIIGVLFPQPDFDCVGGRKRADLLGLRDFSNLRLITLLGCKQRIELRLKPVKLLPIGCNVGNAAVTIGGRRIKAREGGDEPIHARLRRSGRSSDRGQRSARIFAGARQRGRRRCITVHGRCVPVQRAGALNGLCS</sequence>
<organism evidence="1 2">
    <name type="scientific">Rhizobium aquaticum</name>
    <dbReference type="NCBI Taxonomy" id="1549636"/>
    <lineage>
        <taxon>Bacteria</taxon>
        <taxon>Pseudomonadati</taxon>
        <taxon>Pseudomonadota</taxon>
        <taxon>Alphaproteobacteria</taxon>
        <taxon>Hyphomicrobiales</taxon>
        <taxon>Rhizobiaceae</taxon>
        <taxon>Rhizobium/Agrobacterium group</taxon>
        <taxon>Rhizobium</taxon>
    </lineage>
</organism>
<evidence type="ECO:0000313" key="1">
    <source>
        <dbReference type="EMBL" id="MET3611740.1"/>
    </source>
</evidence>